<feature type="non-terminal residue" evidence="5">
    <location>
        <position position="379"/>
    </location>
</feature>
<dbReference type="Pfam" id="PF13855">
    <property type="entry name" value="LRR_8"/>
    <property type="match status" value="2"/>
</dbReference>
<keyword evidence="4" id="KW-0732">Signal</keyword>
<organism evidence="5 6">
    <name type="scientific">Clunio marinus</name>
    <dbReference type="NCBI Taxonomy" id="568069"/>
    <lineage>
        <taxon>Eukaryota</taxon>
        <taxon>Metazoa</taxon>
        <taxon>Ecdysozoa</taxon>
        <taxon>Arthropoda</taxon>
        <taxon>Hexapoda</taxon>
        <taxon>Insecta</taxon>
        <taxon>Pterygota</taxon>
        <taxon>Neoptera</taxon>
        <taxon>Endopterygota</taxon>
        <taxon>Diptera</taxon>
        <taxon>Nematocera</taxon>
        <taxon>Chironomoidea</taxon>
        <taxon>Chironomidae</taxon>
        <taxon>Clunio</taxon>
    </lineage>
</organism>
<proteinExistence type="predicted"/>
<keyword evidence="6" id="KW-1185">Reference proteome</keyword>
<evidence type="ECO:0000256" key="2">
    <source>
        <dbReference type="ARBA" id="ARBA00022737"/>
    </source>
</evidence>
<dbReference type="OrthoDB" id="676979at2759"/>
<dbReference type="Gene3D" id="3.80.10.10">
    <property type="entry name" value="Ribonuclease Inhibitor"/>
    <property type="match status" value="2"/>
</dbReference>
<keyword evidence="2" id="KW-0677">Repeat</keyword>
<gene>
    <name evidence="5" type="ORF">CLUMA_CG018097</name>
</gene>
<dbReference type="EMBL" id="CVRI01000064">
    <property type="protein sequence ID" value="CRL05501.1"/>
    <property type="molecule type" value="Genomic_DNA"/>
</dbReference>
<keyword evidence="1" id="KW-0433">Leucine-rich repeat</keyword>
<accession>A0A1J1IZ63</accession>
<evidence type="ECO:0000313" key="5">
    <source>
        <dbReference type="EMBL" id="CRL05501.1"/>
    </source>
</evidence>
<evidence type="ECO:0000256" key="3">
    <source>
        <dbReference type="SAM" id="Phobius"/>
    </source>
</evidence>
<name>A0A1J1IZ63_9DIPT</name>
<dbReference type="PANTHER" id="PTHR24366">
    <property type="entry name" value="IG(IMMUNOGLOBULIN) AND LRR(LEUCINE RICH REPEAT) DOMAINS"/>
    <property type="match status" value="1"/>
</dbReference>
<dbReference type="InterPro" id="IPR003591">
    <property type="entry name" value="Leu-rich_rpt_typical-subtyp"/>
</dbReference>
<keyword evidence="3" id="KW-1133">Transmembrane helix</keyword>
<reference evidence="5 6" key="1">
    <citation type="submission" date="2015-04" db="EMBL/GenBank/DDBJ databases">
        <authorList>
            <person name="Syromyatnikov M.Y."/>
            <person name="Popov V.N."/>
        </authorList>
    </citation>
    <scope>NUCLEOTIDE SEQUENCE [LARGE SCALE GENOMIC DNA]</scope>
</reference>
<dbReference type="PANTHER" id="PTHR24366:SF168">
    <property type="entry name" value="GH22922P-RELATED"/>
    <property type="match status" value="1"/>
</dbReference>
<dbReference type="STRING" id="568069.A0A1J1IZ63"/>
<dbReference type="AlphaFoldDB" id="A0A1J1IZ63"/>
<dbReference type="InterPro" id="IPR001611">
    <property type="entry name" value="Leu-rich_rpt"/>
</dbReference>
<feature type="chain" id="PRO_5009619190" evidence="4">
    <location>
        <begin position="21"/>
        <end position="379"/>
    </location>
</feature>
<dbReference type="PROSITE" id="PS51450">
    <property type="entry name" value="LRR"/>
    <property type="match status" value="2"/>
</dbReference>
<keyword evidence="3" id="KW-0812">Transmembrane</keyword>
<feature type="signal peptide" evidence="4">
    <location>
        <begin position="1"/>
        <end position="20"/>
    </location>
</feature>
<evidence type="ECO:0000256" key="1">
    <source>
        <dbReference type="ARBA" id="ARBA00022614"/>
    </source>
</evidence>
<dbReference type="SMART" id="SM00364">
    <property type="entry name" value="LRR_BAC"/>
    <property type="match status" value="5"/>
</dbReference>
<dbReference type="SMART" id="SM00369">
    <property type="entry name" value="LRR_TYP"/>
    <property type="match status" value="3"/>
</dbReference>
<protein>
    <submittedName>
        <fullName evidence="5">CLUMA_CG018097, isoform A</fullName>
    </submittedName>
</protein>
<sequence>MFLKVLSTLTFMQLFCNTTSQMLDKKFSNLSSIKIKEFEANDNWQIIDLSHNSITSFDFPELLEKQTQLDTLRLNNNLKFIVQDNEKILEQSALGNFECKMCGFVNIQSQHFTGFSNLTKLYLNDNRISRISESAFASNENLKLLDLSGNDLKDVPQILFVGLKSFETLNLASNPILIPKNRPFLKSNSLKYLKMNHCNVSTIYLETFSELSNIETLNLNENRIGFLPVNSFKYNKKLKSLLIESNQIRSFPVVMLDTLPQLVELCIDKNILVESPELGNFLQRYDERRLRTDNCNDNVKYFIENLSRIDVKTSTFDETSQNTNTSEKSSKFVTKFINQGISDFFIGSYIMLIIIVQAAAIVLLTIYLIKITKYEKLEG</sequence>
<evidence type="ECO:0000313" key="6">
    <source>
        <dbReference type="Proteomes" id="UP000183832"/>
    </source>
</evidence>
<dbReference type="SUPFAM" id="SSF52058">
    <property type="entry name" value="L domain-like"/>
    <property type="match status" value="1"/>
</dbReference>
<dbReference type="InterPro" id="IPR032675">
    <property type="entry name" value="LRR_dom_sf"/>
</dbReference>
<evidence type="ECO:0000256" key="4">
    <source>
        <dbReference type="SAM" id="SignalP"/>
    </source>
</evidence>
<dbReference type="Proteomes" id="UP000183832">
    <property type="component" value="Unassembled WGS sequence"/>
</dbReference>
<keyword evidence="3" id="KW-0472">Membrane</keyword>
<feature type="transmembrane region" description="Helical" evidence="3">
    <location>
        <begin position="344"/>
        <end position="369"/>
    </location>
</feature>